<organism evidence="2 4">
    <name type="scientific">Cercospora beticola</name>
    <name type="common">Sugarbeet leaf spot fungus</name>
    <dbReference type="NCBI Taxonomy" id="122368"/>
    <lineage>
        <taxon>Eukaryota</taxon>
        <taxon>Fungi</taxon>
        <taxon>Dikarya</taxon>
        <taxon>Ascomycota</taxon>
        <taxon>Pezizomycotina</taxon>
        <taxon>Dothideomycetes</taxon>
        <taxon>Dothideomycetidae</taxon>
        <taxon>Mycosphaerellales</taxon>
        <taxon>Mycosphaerellaceae</taxon>
        <taxon>Cercospora</taxon>
    </lineage>
</organism>
<dbReference type="Proteomes" id="UP000230605">
    <property type="component" value="Chromosome 5"/>
</dbReference>
<dbReference type="Proteomes" id="UP001302367">
    <property type="component" value="Chromosome 5"/>
</dbReference>
<dbReference type="EMBL" id="LKMD01000108">
    <property type="protein sequence ID" value="PIA89680.1"/>
    <property type="molecule type" value="Genomic_DNA"/>
</dbReference>
<protein>
    <recommendedName>
        <fullName evidence="1">Heterokaryon incompatibility domain-containing protein</fullName>
    </recommendedName>
</protein>
<gene>
    <name evidence="2" type="ORF">CB0940_07206</name>
    <name evidence="3" type="ORF">RHO25_007771</name>
</gene>
<dbReference type="InterPro" id="IPR052895">
    <property type="entry name" value="HetReg/Transcr_Mod"/>
</dbReference>
<reference evidence="2 4" key="1">
    <citation type="submission" date="2015-10" db="EMBL/GenBank/DDBJ databases">
        <title>The cercosporin biosynthetic gene cluster was horizontally transferred to several fungal lineages and shown to be expanded in Cercospora beticola based on microsynteny with recipient genomes.</title>
        <authorList>
            <person name="De Jonge R."/>
            <person name="Ebert M.K."/>
            <person name="Suttle J.C."/>
            <person name="Jurick Ii W.M."/>
            <person name="Secor G.A."/>
            <person name="Thomma B.P."/>
            <person name="Van De Peer Y."/>
            <person name="Bolton M.D."/>
        </authorList>
    </citation>
    <scope>NUCLEOTIDE SEQUENCE [LARGE SCALE GENOMIC DNA]</scope>
    <source>
        <strain evidence="2 4">09-40</strain>
    </source>
</reference>
<evidence type="ECO:0000313" key="4">
    <source>
        <dbReference type="Proteomes" id="UP000230605"/>
    </source>
</evidence>
<evidence type="ECO:0000313" key="3">
    <source>
        <dbReference type="EMBL" id="WPB03134.1"/>
    </source>
</evidence>
<dbReference type="PANTHER" id="PTHR24148:SF73">
    <property type="entry name" value="HET DOMAIN PROTEIN (AFU_ORTHOLOGUE AFUA_8G01020)"/>
    <property type="match status" value="1"/>
</dbReference>
<name>A0A2G5HAW6_CERBT</name>
<dbReference type="OrthoDB" id="2157530at2759"/>
<reference evidence="3 5" key="2">
    <citation type="submission" date="2023-09" db="EMBL/GenBank/DDBJ databases">
        <title>Complete-Gapless Cercospora beticola genome.</title>
        <authorList>
            <person name="Wyatt N.A."/>
            <person name="Spanner R.E."/>
            <person name="Bolton M.D."/>
        </authorList>
    </citation>
    <scope>NUCLEOTIDE SEQUENCE [LARGE SCALE GENOMIC DNA]</scope>
    <source>
        <strain evidence="3">Cb09-40</strain>
    </source>
</reference>
<dbReference type="AlphaFoldDB" id="A0A2G5HAW6"/>
<sequence>MESDIQIYTPLDVAVGQIRIARILPSEDRTAVVRCELDTVALPAIDTTFEALSYCWGDPKITADIELNGAVAAVTVNLEAALRQFRADAAGKAVVIWIDAICINQQDVEERNSQVTLMQEIYTKATNVRIWLGIADEMSEKLCRVLRRLINEPTSSNSLESLSAEEHSIEVRMIYLSVLFAYGYWARRWIVQEVRCAQHRTLHIGQYIEELPLDVFAKLREYIRVQVILALYQAFCVKKDPAIEMGHDGLPESSSIGEAALVLGHMLEHSHTVLADLNNKQQWHNFLRALKTSECSVEHDTIYAILGLLPNKLGMEIDYKVPIVDLLCEFTWRWIQYHQTLNCFYDVRNVDPDLPSWVPELRYSKLKISALGTRALGPEAISPDTLSAGEFKAHAGATKSQLTRIDHYTVSVGTFLFDTIVAISPNEGPSTNGDLKGLTVQDAVEQKLPSDWLELYEKHCTTTYPDHSAHEIILRTFNMNQDRHLGPREDASPDKPWVGGSKKFAALFRLLNKTSSGGPFFTFYATEKGRCGVCIPDIQIGDRIGIVARLWMPFVLRKTEKRGREGNLLVSSCYLHGVMDGEAVLDAVGGDESKVNDVFEQLVIV</sequence>
<keyword evidence="5" id="KW-1185">Reference proteome</keyword>
<feature type="domain" description="Heterokaryon incompatibility" evidence="1">
    <location>
        <begin position="49"/>
        <end position="193"/>
    </location>
</feature>
<evidence type="ECO:0000313" key="5">
    <source>
        <dbReference type="Proteomes" id="UP001302367"/>
    </source>
</evidence>
<accession>A0A2G5HAW6</accession>
<dbReference type="Pfam" id="PF06985">
    <property type="entry name" value="HET"/>
    <property type="match status" value="1"/>
</dbReference>
<dbReference type="PANTHER" id="PTHR24148">
    <property type="entry name" value="ANKYRIN REPEAT DOMAIN-CONTAINING PROTEIN 39 HOMOLOG-RELATED"/>
    <property type="match status" value="1"/>
</dbReference>
<evidence type="ECO:0000259" key="1">
    <source>
        <dbReference type="Pfam" id="PF06985"/>
    </source>
</evidence>
<dbReference type="EMBL" id="CP134188">
    <property type="protein sequence ID" value="WPB03134.1"/>
    <property type="molecule type" value="Genomic_DNA"/>
</dbReference>
<dbReference type="InterPro" id="IPR010730">
    <property type="entry name" value="HET"/>
</dbReference>
<proteinExistence type="predicted"/>
<evidence type="ECO:0000313" key="2">
    <source>
        <dbReference type="EMBL" id="PIA89680.1"/>
    </source>
</evidence>